<keyword evidence="6" id="KW-0597">Phosphoprotein</keyword>
<dbReference type="Gene3D" id="1.10.8.60">
    <property type="match status" value="1"/>
</dbReference>
<comment type="caution">
    <text evidence="9">The sequence shown here is derived from an EMBL/GenBank/DDBJ whole genome shotgun (WGS) entry which is preliminary data.</text>
</comment>
<dbReference type="SMART" id="SM00448">
    <property type="entry name" value="REC"/>
    <property type="match status" value="1"/>
</dbReference>
<keyword evidence="10" id="KW-1185">Reference proteome</keyword>
<dbReference type="InterPro" id="IPR025943">
    <property type="entry name" value="Sigma_54_int_dom_ATP-bd_2"/>
</dbReference>
<dbReference type="InterPro" id="IPR027417">
    <property type="entry name" value="P-loop_NTPase"/>
</dbReference>
<keyword evidence="5" id="KW-0804">Transcription</keyword>
<dbReference type="InterPro" id="IPR009057">
    <property type="entry name" value="Homeodomain-like_sf"/>
</dbReference>
<sequence>MKGKILVVEDQKNQRELIADYLKEKGHQVVMADDGAQAIELFQENSFQLVISDYKMKEVDGVSLLKAVKEVNPLVGVILISAFGTVQTAVQAMKIGAEDFLVKPINLQQLGALTQRALERYALKHENIELKKRLAERYRFDRIIGESGILQESLNLAARAAKSKATILIRGESGTGKALLANAIHMASDCAEGPFVEINCAALSPGVLESELFGHEKGAFTGADRRHSGRFEIANGGTLFIDEIGDIPLEVQVKLLNVLQSGTFMRVGGMKNIKTNVRIVAATHRNLEAMITEEKFREDLYFRLNVVSVIIPPIRDRRSDIPAMVDHFTDLYARKNQKVIQGLSTDALNCLMQYNYPGNVRELENAIMRAVVLARSTIMEMDDLPLTMKNYGAESAFELDVDLGSVPLSVMVETLEKKAITKALQETEGIQTKAAQILGLSERNLRYKMNKYAIKPKQDR</sequence>
<dbReference type="InterPro" id="IPR003593">
    <property type="entry name" value="AAA+_ATPase"/>
</dbReference>
<protein>
    <submittedName>
        <fullName evidence="9">Sigma-54-dependent transcriptional regulator</fullName>
    </submittedName>
</protein>
<dbReference type="InterPro" id="IPR011006">
    <property type="entry name" value="CheY-like_superfamily"/>
</dbReference>
<feature type="domain" description="Response regulatory" evidence="8">
    <location>
        <begin position="4"/>
        <end position="118"/>
    </location>
</feature>
<dbReference type="PRINTS" id="PR01590">
    <property type="entry name" value="HTHFIS"/>
</dbReference>
<dbReference type="Pfam" id="PF25601">
    <property type="entry name" value="AAA_lid_14"/>
    <property type="match status" value="1"/>
</dbReference>
<dbReference type="InterPro" id="IPR025944">
    <property type="entry name" value="Sigma_54_int_dom_CS"/>
</dbReference>
<keyword evidence="4" id="KW-0238">DNA-binding</keyword>
<dbReference type="SUPFAM" id="SSF52172">
    <property type="entry name" value="CheY-like"/>
    <property type="match status" value="1"/>
</dbReference>
<dbReference type="Gene3D" id="3.40.50.300">
    <property type="entry name" value="P-loop containing nucleotide triphosphate hydrolases"/>
    <property type="match status" value="1"/>
</dbReference>
<dbReference type="InterPro" id="IPR001789">
    <property type="entry name" value="Sig_transdc_resp-reg_receiver"/>
</dbReference>
<keyword evidence="3" id="KW-0805">Transcription regulation</keyword>
<name>A0ABV6YU62_UNCC1</name>
<dbReference type="InterPro" id="IPR058031">
    <property type="entry name" value="AAA_lid_NorR"/>
</dbReference>
<dbReference type="PROSITE" id="PS00675">
    <property type="entry name" value="SIGMA54_INTERACT_1"/>
    <property type="match status" value="1"/>
</dbReference>
<organism evidence="9 10">
    <name type="scientific">candidate division CSSED10-310 bacterium</name>
    <dbReference type="NCBI Taxonomy" id="2855610"/>
    <lineage>
        <taxon>Bacteria</taxon>
        <taxon>Bacteria division CSSED10-310</taxon>
    </lineage>
</organism>
<evidence type="ECO:0000256" key="2">
    <source>
        <dbReference type="ARBA" id="ARBA00022840"/>
    </source>
</evidence>
<evidence type="ECO:0000259" key="7">
    <source>
        <dbReference type="PROSITE" id="PS50045"/>
    </source>
</evidence>
<dbReference type="Proteomes" id="UP001594351">
    <property type="component" value="Unassembled WGS sequence"/>
</dbReference>
<dbReference type="Pfam" id="PF00158">
    <property type="entry name" value="Sigma54_activat"/>
    <property type="match status" value="1"/>
</dbReference>
<evidence type="ECO:0000259" key="8">
    <source>
        <dbReference type="PROSITE" id="PS50110"/>
    </source>
</evidence>
<proteinExistence type="predicted"/>
<evidence type="ECO:0000256" key="1">
    <source>
        <dbReference type="ARBA" id="ARBA00022741"/>
    </source>
</evidence>
<dbReference type="PROSITE" id="PS50045">
    <property type="entry name" value="SIGMA54_INTERACT_4"/>
    <property type="match status" value="1"/>
</dbReference>
<dbReference type="SUPFAM" id="SSF46689">
    <property type="entry name" value="Homeodomain-like"/>
    <property type="match status" value="1"/>
</dbReference>
<dbReference type="InterPro" id="IPR002197">
    <property type="entry name" value="HTH_Fis"/>
</dbReference>
<feature type="modified residue" description="4-aspartylphosphate" evidence="6">
    <location>
        <position position="53"/>
    </location>
</feature>
<evidence type="ECO:0000256" key="4">
    <source>
        <dbReference type="ARBA" id="ARBA00023125"/>
    </source>
</evidence>
<dbReference type="Pfam" id="PF02954">
    <property type="entry name" value="HTH_8"/>
    <property type="match status" value="1"/>
</dbReference>
<dbReference type="Gene3D" id="1.10.10.60">
    <property type="entry name" value="Homeodomain-like"/>
    <property type="match status" value="1"/>
</dbReference>
<dbReference type="InterPro" id="IPR002078">
    <property type="entry name" value="Sigma_54_int"/>
</dbReference>
<feature type="domain" description="Sigma-54 factor interaction" evidence="7">
    <location>
        <begin position="143"/>
        <end position="372"/>
    </location>
</feature>
<dbReference type="InterPro" id="IPR025662">
    <property type="entry name" value="Sigma_54_int_dom_ATP-bd_1"/>
</dbReference>
<dbReference type="PANTHER" id="PTHR32071">
    <property type="entry name" value="TRANSCRIPTIONAL REGULATORY PROTEIN"/>
    <property type="match status" value="1"/>
</dbReference>
<accession>A0ABV6YU62</accession>
<dbReference type="SUPFAM" id="SSF52540">
    <property type="entry name" value="P-loop containing nucleoside triphosphate hydrolases"/>
    <property type="match status" value="1"/>
</dbReference>
<reference evidence="9 10" key="1">
    <citation type="submission" date="2024-09" db="EMBL/GenBank/DDBJ databases">
        <title>Laminarin stimulates single cell rates of sulfate reduction while oxygen inhibits transcriptomic activity in coastal marine sediment.</title>
        <authorList>
            <person name="Lindsay M."/>
            <person name="Orcutt B."/>
            <person name="Emerson D."/>
            <person name="Stepanauskas R."/>
            <person name="D'Angelo T."/>
        </authorList>
    </citation>
    <scope>NUCLEOTIDE SEQUENCE [LARGE SCALE GENOMIC DNA]</scope>
    <source>
        <strain evidence="9">SAG AM-311-K15</strain>
    </source>
</reference>
<keyword evidence="2" id="KW-0067">ATP-binding</keyword>
<dbReference type="EMBL" id="JBHPBY010000055">
    <property type="protein sequence ID" value="MFC1849723.1"/>
    <property type="molecule type" value="Genomic_DNA"/>
</dbReference>
<dbReference type="Gene3D" id="3.40.50.2300">
    <property type="match status" value="1"/>
</dbReference>
<evidence type="ECO:0000256" key="3">
    <source>
        <dbReference type="ARBA" id="ARBA00023015"/>
    </source>
</evidence>
<evidence type="ECO:0000313" key="9">
    <source>
        <dbReference type="EMBL" id="MFC1849723.1"/>
    </source>
</evidence>
<dbReference type="SMART" id="SM00382">
    <property type="entry name" value="AAA"/>
    <property type="match status" value="1"/>
</dbReference>
<evidence type="ECO:0000256" key="5">
    <source>
        <dbReference type="ARBA" id="ARBA00023163"/>
    </source>
</evidence>
<gene>
    <name evidence="9" type="ORF">ACFL27_05885</name>
</gene>
<dbReference type="Pfam" id="PF00072">
    <property type="entry name" value="Response_reg"/>
    <property type="match status" value="1"/>
</dbReference>
<evidence type="ECO:0000256" key="6">
    <source>
        <dbReference type="PROSITE-ProRule" id="PRU00169"/>
    </source>
</evidence>
<dbReference type="PROSITE" id="PS00676">
    <property type="entry name" value="SIGMA54_INTERACT_2"/>
    <property type="match status" value="1"/>
</dbReference>
<dbReference type="PROSITE" id="PS00688">
    <property type="entry name" value="SIGMA54_INTERACT_3"/>
    <property type="match status" value="1"/>
</dbReference>
<dbReference type="CDD" id="cd00009">
    <property type="entry name" value="AAA"/>
    <property type="match status" value="1"/>
</dbReference>
<evidence type="ECO:0000313" key="10">
    <source>
        <dbReference type="Proteomes" id="UP001594351"/>
    </source>
</evidence>
<dbReference type="PROSITE" id="PS50110">
    <property type="entry name" value="RESPONSE_REGULATORY"/>
    <property type="match status" value="1"/>
</dbReference>
<keyword evidence="1" id="KW-0547">Nucleotide-binding</keyword>